<name>A0A443J4L0_9BACI</name>
<dbReference type="RefSeq" id="WP_120068864.1">
    <property type="nucleotide sequence ID" value="NZ_CP126113.1"/>
</dbReference>
<keyword evidence="3" id="KW-1185">Reference proteome</keyword>
<comment type="caution">
    <text evidence="2">The sequence shown here is derived from an EMBL/GenBank/DDBJ whole genome shotgun (WGS) entry which is preliminary data.</text>
</comment>
<evidence type="ECO:0000313" key="3">
    <source>
        <dbReference type="Proteomes" id="UP000273811"/>
    </source>
</evidence>
<dbReference type="GeneID" id="56392429"/>
<reference evidence="2" key="1">
    <citation type="submission" date="2018-12" db="EMBL/GenBank/DDBJ databases">
        <authorList>
            <person name="Sun L."/>
            <person name="Chen Z."/>
        </authorList>
    </citation>
    <scope>NUCLEOTIDE SEQUENCE [LARGE SCALE GENOMIC DNA]</scope>
    <source>
        <strain evidence="2">DSM 16012</strain>
    </source>
</reference>
<dbReference type="AlphaFoldDB" id="A0A443J4L0"/>
<dbReference type="PROSITE" id="PS51257">
    <property type="entry name" value="PROKAR_LIPOPROTEIN"/>
    <property type="match status" value="1"/>
</dbReference>
<dbReference type="Proteomes" id="UP000273811">
    <property type="component" value="Unassembled WGS sequence"/>
</dbReference>
<dbReference type="EMBL" id="QYTU02000001">
    <property type="protein sequence ID" value="RWR15246.1"/>
    <property type="molecule type" value="Genomic_DNA"/>
</dbReference>
<evidence type="ECO:0000313" key="2">
    <source>
        <dbReference type="EMBL" id="RWR15246.1"/>
    </source>
</evidence>
<feature type="region of interest" description="Disordered" evidence="1">
    <location>
        <begin position="19"/>
        <end position="77"/>
    </location>
</feature>
<accession>A0A443J4L0</accession>
<dbReference type="OrthoDB" id="2168541at2"/>
<proteinExistence type="predicted"/>
<protein>
    <recommendedName>
        <fullName evidence="4">Lipoprotein</fullName>
    </recommendedName>
</protein>
<evidence type="ECO:0000256" key="1">
    <source>
        <dbReference type="SAM" id="MobiDB-lite"/>
    </source>
</evidence>
<evidence type="ECO:0008006" key="4">
    <source>
        <dbReference type="Google" id="ProtNLM"/>
    </source>
</evidence>
<feature type="compositionally biased region" description="Polar residues" evidence="1">
    <location>
        <begin position="63"/>
        <end position="76"/>
    </location>
</feature>
<gene>
    <name evidence="2" type="ORF">D4N35_001540</name>
</gene>
<organism evidence="2 3">
    <name type="scientific">Siminovitchia fortis</name>
    <dbReference type="NCBI Taxonomy" id="254758"/>
    <lineage>
        <taxon>Bacteria</taxon>
        <taxon>Bacillati</taxon>
        <taxon>Bacillota</taxon>
        <taxon>Bacilli</taxon>
        <taxon>Bacillales</taxon>
        <taxon>Bacillaceae</taxon>
        <taxon>Siminovitchia</taxon>
    </lineage>
</organism>
<sequence>MKKLFIVCLAAILLGACSGKDEQAKDTTNNDESKATQTAEPENGQRDNTEVQETEVQEEKSEGSSAVNEDQSSYTELPTVLDTIGNDQFEQVIKTDNPNKRVILFEDEHHNKKFKSIFIKHDNRLKVIDLENDRMMLNEVL</sequence>